<feature type="region of interest" description="Disordered" evidence="1">
    <location>
        <begin position="1"/>
        <end position="24"/>
    </location>
</feature>
<dbReference type="InterPro" id="IPR036237">
    <property type="entry name" value="Xyl_isomerase-like_sf"/>
</dbReference>
<evidence type="ECO:0000313" key="2">
    <source>
        <dbReference type="EMBL" id="MBF6228036.1"/>
    </source>
</evidence>
<organism evidence="2 3">
    <name type="scientific">Nocardia abscessus</name>
    <dbReference type="NCBI Taxonomy" id="120957"/>
    <lineage>
        <taxon>Bacteria</taxon>
        <taxon>Bacillati</taxon>
        <taxon>Actinomycetota</taxon>
        <taxon>Actinomycetes</taxon>
        <taxon>Mycobacteriales</taxon>
        <taxon>Nocardiaceae</taxon>
        <taxon>Nocardia</taxon>
    </lineage>
</organism>
<reference evidence="2 3" key="1">
    <citation type="submission" date="2020-10" db="EMBL/GenBank/DDBJ databases">
        <title>Identification of Nocardia species via Next-generation sequencing and recognition of intraspecies genetic diversity.</title>
        <authorList>
            <person name="Li P."/>
            <person name="Li P."/>
            <person name="Lu B."/>
        </authorList>
    </citation>
    <scope>NUCLEOTIDE SEQUENCE [LARGE SCALE GENOMIC DNA]</scope>
    <source>
        <strain evidence="2 3">N-11</strain>
    </source>
</reference>
<evidence type="ECO:0000313" key="3">
    <source>
        <dbReference type="Proteomes" id="UP000807309"/>
    </source>
</evidence>
<name>A0ABS0CCQ8_9NOCA</name>
<evidence type="ECO:0000256" key="1">
    <source>
        <dbReference type="SAM" id="MobiDB-lite"/>
    </source>
</evidence>
<keyword evidence="3" id="KW-1185">Reference proteome</keyword>
<accession>A0ABS0CCQ8</accession>
<feature type="compositionally biased region" description="Low complexity" evidence="1">
    <location>
        <begin position="14"/>
        <end position="23"/>
    </location>
</feature>
<dbReference type="Proteomes" id="UP000807309">
    <property type="component" value="Unassembled WGS sequence"/>
</dbReference>
<gene>
    <name evidence="2" type="ORF">IU470_23385</name>
</gene>
<comment type="caution">
    <text evidence="2">The sequence shown here is derived from an EMBL/GenBank/DDBJ whole genome shotgun (WGS) entry which is preliminary data.</text>
</comment>
<protein>
    <submittedName>
        <fullName evidence="2">DUF692 domain-containing protein</fullName>
    </submittedName>
</protein>
<dbReference type="InterPro" id="IPR007801">
    <property type="entry name" value="MbnB/TglH/ChrH"/>
</dbReference>
<dbReference type="Pfam" id="PF05114">
    <property type="entry name" value="MbnB_TglH_ChrH"/>
    <property type="match status" value="1"/>
</dbReference>
<sequence length="352" mass="37146">MRPTAPRARRSRRPSSASARSSRLIPDSLRRSCRRVPRAVVVTAAATGADAAGAVADAAVAVAERSGPLPPNALGIGWRAEICGVIAELDGLGFCEVIAESLPSDTRRAGRVTVPEELAALRARGVAVVPHGISLSLGGAEPVTAHRVEHLAACASAVAAPLVSEHVAFVRAGGLEAGHLLPVPRTRDALDVLTANIARTRTALDVPLAVENIATLFDWPDDEYTEAEFLSELVERTGVLLLLDLANVYANARNRRRDPHAELMRLPAEHVAYCHVAGGHESGGRYHDTHTDPLPAEVLALVAEFAATHPAPLMLERDGNYPPASELLDELDAIAAAADRPPITTRARAVPA</sequence>
<dbReference type="Gene3D" id="3.20.20.150">
    <property type="entry name" value="Divalent-metal-dependent TIM barrel enzymes"/>
    <property type="match status" value="1"/>
</dbReference>
<dbReference type="PANTHER" id="PTHR42194">
    <property type="entry name" value="UPF0276 PROTEIN HI_1600"/>
    <property type="match status" value="1"/>
</dbReference>
<proteinExistence type="predicted"/>
<dbReference type="EMBL" id="JADLRE010000019">
    <property type="protein sequence ID" value="MBF6228036.1"/>
    <property type="molecule type" value="Genomic_DNA"/>
</dbReference>
<dbReference type="NCBIfam" id="NF003818">
    <property type="entry name" value="PRK05409.1"/>
    <property type="match status" value="1"/>
</dbReference>
<dbReference type="SUPFAM" id="SSF51658">
    <property type="entry name" value="Xylose isomerase-like"/>
    <property type="match status" value="1"/>
</dbReference>
<dbReference type="PANTHER" id="PTHR42194:SF1">
    <property type="entry name" value="UPF0276 PROTEIN HI_1600"/>
    <property type="match status" value="1"/>
</dbReference>